<keyword evidence="1" id="KW-0472">Membrane</keyword>
<evidence type="ECO:0000313" key="3">
    <source>
        <dbReference type="Proteomes" id="UP001147733"/>
    </source>
</evidence>
<dbReference type="InterPro" id="IPR011042">
    <property type="entry name" value="6-blade_b-propeller_TolB-like"/>
</dbReference>
<name>A0A9W9NVT3_PENCI</name>
<evidence type="ECO:0000256" key="1">
    <source>
        <dbReference type="SAM" id="Phobius"/>
    </source>
</evidence>
<dbReference type="AlphaFoldDB" id="A0A9W9NVT3"/>
<reference evidence="2" key="2">
    <citation type="journal article" date="2023" name="IMA Fungus">
        <title>Comparative genomic study of the Penicillium genus elucidates a diverse pangenome and 15 lateral gene transfer events.</title>
        <authorList>
            <person name="Petersen C."/>
            <person name="Sorensen T."/>
            <person name="Nielsen M.R."/>
            <person name="Sondergaard T.E."/>
            <person name="Sorensen J.L."/>
            <person name="Fitzpatrick D.A."/>
            <person name="Frisvad J.C."/>
            <person name="Nielsen K.L."/>
        </authorList>
    </citation>
    <scope>NUCLEOTIDE SEQUENCE</scope>
    <source>
        <strain evidence="2">IBT 23319</strain>
    </source>
</reference>
<gene>
    <name evidence="2" type="ORF">N7469_007075</name>
</gene>
<dbReference type="PANTHER" id="PTHR11799">
    <property type="entry name" value="PARAOXONASE"/>
    <property type="match status" value="1"/>
</dbReference>
<dbReference type="SUPFAM" id="SSF63829">
    <property type="entry name" value="Calcium-dependent phosphotriesterase"/>
    <property type="match status" value="1"/>
</dbReference>
<protein>
    <recommendedName>
        <fullName evidence="4">SMP-30/Gluconolactonase/LRE-like region domain-containing protein</fullName>
    </recommendedName>
</protein>
<sequence>MARAGLQRRGQSSRLVRGTGAVLIFAILYRIFFQGLSLPRLTSSSADREAEQEASGFSWSCTRLEHPLMEGCEHLWLDEKNRRLYGTCSNLSRPEDTLNDVNVSHRDHVSVMEIDSPPGQYNAYNLYQLDIADDFDGELNLHGLDAHRIGDRLRFWMINYRPSTMITNEEELGEKLNYTIEIFDLDEDTGTLLPVKTISSDALDSPNNLAVDPIGDEIIVINDYFTKVGSFRGKLAGGEAYLSVCMTESGECRMVANNGFEFANGMVSDSQGRFYVSATTGTVVIYELEHGQLKFLDSFGQQMAIDRISVNAEDNLVITTFPDPFELQKASSNPQEPVAGAIIFSTARQKTDSRESDEQGYEAYLLIEDEDGELMPSTTIAVHDVKTERLFLAGKFSRGISICTRQ</sequence>
<dbReference type="InterPro" id="IPR051288">
    <property type="entry name" value="Serum_paraoxonase/arylesterase"/>
</dbReference>
<dbReference type="Gene3D" id="2.120.10.30">
    <property type="entry name" value="TolB, C-terminal domain"/>
    <property type="match status" value="1"/>
</dbReference>
<proteinExistence type="predicted"/>
<comment type="caution">
    <text evidence="2">The sequence shown here is derived from an EMBL/GenBank/DDBJ whole genome shotgun (WGS) entry which is preliminary data.</text>
</comment>
<organism evidence="2 3">
    <name type="scientific">Penicillium citrinum</name>
    <dbReference type="NCBI Taxonomy" id="5077"/>
    <lineage>
        <taxon>Eukaryota</taxon>
        <taxon>Fungi</taxon>
        <taxon>Dikarya</taxon>
        <taxon>Ascomycota</taxon>
        <taxon>Pezizomycotina</taxon>
        <taxon>Eurotiomycetes</taxon>
        <taxon>Eurotiomycetidae</taxon>
        <taxon>Eurotiales</taxon>
        <taxon>Aspergillaceae</taxon>
        <taxon>Penicillium</taxon>
    </lineage>
</organism>
<keyword evidence="1" id="KW-1133">Transmembrane helix</keyword>
<dbReference type="PANTHER" id="PTHR11799:SF20">
    <property type="entry name" value="SMP-30_GLUCONOLACTONASE_LRE-LIKE REGION DOMAIN-CONTAINING PROTEIN"/>
    <property type="match status" value="1"/>
</dbReference>
<keyword evidence="3" id="KW-1185">Reference proteome</keyword>
<accession>A0A9W9NVT3</accession>
<feature type="transmembrane region" description="Helical" evidence="1">
    <location>
        <begin position="15"/>
        <end position="33"/>
    </location>
</feature>
<dbReference type="GeneID" id="81385160"/>
<dbReference type="EMBL" id="JAPQKT010000006">
    <property type="protein sequence ID" value="KAJ5227069.1"/>
    <property type="molecule type" value="Genomic_DNA"/>
</dbReference>
<dbReference type="OrthoDB" id="5307922at2759"/>
<evidence type="ECO:0008006" key="4">
    <source>
        <dbReference type="Google" id="ProtNLM"/>
    </source>
</evidence>
<dbReference type="Proteomes" id="UP001147733">
    <property type="component" value="Unassembled WGS sequence"/>
</dbReference>
<keyword evidence="1" id="KW-0812">Transmembrane</keyword>
<dbReference type="RefSeq" id="XP_056499434.1">
    <property type="nucleotide sequence ID" value="XM_056645993.1"/>
</dbReference>
<evidence type="ECO:0000313" key="2">
    <source>
        <dbReference type="EMBL" id="KAJ5227069.1"/>
    </source>
</evidence>
<reference evidence="2" key="1">
    <citation type="submission" date="2022-11" db="EMBL/GenBank/DDBJ databases">
        <authorList>
            <person name="Petersen C."/>
        </authorList>
    </citation>
    <scope>NUCLEOTIDE SEQUENCE</scope>
    <source>
        <strain evidence="2">IBT 23319</strain>
    </source>
</reference>